<dbReference type="EMBL" id="FOYS01000001">
    <property type="protein sequence ID" value="SFR32600.1"/>
    <property type="molecule type" value="Genomic_DNA"/>
</dbReference>
<dbReference type="SUPFAM" id="SSF55144">
    <property type="entry name" value="LigT-like"/>
    <property type="match status" value="1"/>
</dbReference>
<name>A0A1I6FRL6_9EURY</name>
<dbReference type="Pfam" id="PF13563">
    <property type="entry name" value="2_5_RNA_ligase2"/>
    <property type="match status" value="1"/>
</dbReference>
<evidence type="ECO:0000313" key="1">
    <source>
        <dbReference type="EMBL" id="SFR32600.1"/>
    </source>
</evidence>
<dbReference type="RefSeq" id="WP_089875831.1">
    <property type="nucleotide sequence ID" value="NZ_FOYS01000001.1"/>
</dbReference>
<dbReference type="AlphaFoldDB" id="A0A1I6FRL6"/>
<evidence type="ECO:0000313" key="2">
    <source>
        <dbReference type="Proteomes" id="UP000243250"/>
    </source>
</evidence>
<dbReference type="STRING" id="555875.SAMN04488124_0151"/>
<protein>
    <submittedName>
        <fullName evidence="1">2'-5' RNA ligase superfamily protein</fullName>
    </submittedName>
</protein>
<dbReference type="OrthoDB" id="200286at2157"/>
<dbReference type="InterPro" id="IPR009097">
    <property type="entry name" value="Cyclic_Pdiesterase"/>
</dbReference>
<keyword evidence="1" id="KW-0436">Ligase</keyword>
<gene>
    <name evidence="1" type="ORF">SAMN04488124_0151</name>
</gene>
<dbReference type="Proteomes" id="UP000243250">
    <property type="component" value="Unassembled WGS sequence"/>
</dbReference>
<keyword evidence="2" id="KW-1185">Reference proteome</keyword>
<reference evidence="2" key="1">
    <citation type="submission" date="2016-10" db="EMBL/GenBank/DDBJ databases">
        <authorList>
            <person name="Varghese N."/>
            <person name="Submissions S."/>
        </authorList>
    </citation>
    <scope>NUCLEOTIDE SEQUENCE [LARGE SCALE GENOMIC DNA]</scope>
    <source>
        <strain evidence="2">CGMCC 1.8711</strain>
    </source>
</reference>
<dbReference type="GO" id="GO:0016874">
    <property type="term" value="F:ligase activity"/>
    <property type="evidence" value="ECO:0007669"/>
    <property type="project" value="UniProtKB-KW"/>
</dbReference>
<organism evidence="1 2">
    <name type="scientific">Halogeometricum limi</name>
    <dbReference type="NCBI Taxonomy" id="555875"/>
    <lineage>
        <taxon>Archaea</taxon>
        <taxon>Methanobacteriati</taxon>
        <taxon>Methanobacteriota</taxon>
        <taxon>Stenosarchaea group</taxon>
        <taxon>Halobacteria</taxon>
        <taxon>Halobacteriales</taxon>
        <taxon>Haloferacaceae</taxon>
        <taxon>Halogeometricum</taxon>
    </lineage>
</organism>
<accession>A0A1I6FRL6</accession>
<dbReference type="Gene3D" id="3.90.1140.10">
    <property type="entry name" value="Cyclic phosphodiesterase"/>
    <property type="match status" value="1"/>
</dbReference>
<proteinExistence type="predicted"/>
<sequence length="170" mass="19371">MFSLNVPVHGRVRRLAADLHPELTPFDRVRERHSLVVKRFDTSLDPDADSLPHLRERLRETLRGVEPFEIRVDGIDFFERPTRGPGPVVYLTVKSPGLYDLHDRLCESFGTVAGLEGSEYTPHVTLARGGSVADAETLRERAVDEVRWTVDEVGVWDSRYRENAARIPIR</sequence>